<evidence type="ECO:0000256" key="3">
    <source>
        <dbReference type="RuleBase" id="RU003345"/>
    </source>
</evidence>
<proteinExistence type="inferred from homology"/>
<accession>A0ABZ2CP85</accession>
<dbReference type="Pfam" id="PF00171">
    <property type="entry name" value="Aldedh"/>
    <property type="match status" value="1"/>
</dbReference>
<dbReference type="InterPro" id="IPR015590">
    <property type="entry name" value="Aldehyde_DH_dom"/>
</dbReference>
<dbReference type="SUPFAM" id="SSF53720">
    <property type="entry name" value="ALDH-like"/>
    <property type="match status" value="1"/>
</dbReference>
<dbReference type="InterPro" id="IPR016162">
    <property type="entry name" value="Ald_DH_N"/>
</dbReference>
<dbReference type="PROSITE" id="PS00070">
    <property type="entry name" value="ALDEHYDE_DEHYDR_CYS"/>
    <property type="match status" value="1"/>
</dbReference>
<protein>
    <submittedName>
        <fullName evidence="5">Aldehyde dehydrogenase family protein</fullName>
    </submittedName>
</protein>
<evidence type="ECO:0000259" key="4">
    <source>
        <dbReference type="Pfam" id="PF00171"/>
    </source>
</evidence>
<comment type="similarity">
    <text evidence="3">Belongs to the aldehyde dehydrogenase family.</text>
</comment>
<evidence type="ECO:0000256" key="2">
    <source>
        <dbReference type="PROSITE-ProRule" id="PRU10007"/>
    </source>
</evidence>
<gene>
    <name evidence="5" type="ORF">R4Z09_18995</name>
</gene>
<dbReference type="PROSITE" id="PS00687">
    <property type="entry name" value="ALDEHYDE_DEHYDR_GLU"/>
    <property type="match status" value="1"/>
</dbReference>
<dbReference type="Gene3D" id="3.40.605.10">
    <property type="entry name" value="Aldehyde Dehydrogenase, Chain A, domain 1"/>
    <property type="match status" value="1"/>
</dbReference>
<evidence type="ECO:0000313" key="5">
    <source>
        <dbReference type="EMBL" id="WVX84430.1"/>
    </source>
</evidence>
<dbReference type="InterPro" id="IPR029510">
    <property type="entry name" value="Ald_DH_CS_GLU"/>
</dbReference>
<evidence type="ECO:0000313" key="6">
    <source>
        <dbReference type="Proteomes" id="UP001357223"/>
    </source>
</evidence>
<dbReference type="InterPro" id="IPR016161">
    <property type="entry name" value="Ald_DH/histidinol_DH"/>
</dbReference>
<feature type="active site" evidence="2">
    <location>
        <position position="263"/>
    </location>
</feature>
<keyword evidence="6" id="KW-1185">Reference proteome</keyword>
<evidence type="ECO:0000256" key="1">
    <source>
        <dbReference type="ARBA" id="ARBA00023002"/>
    </source>
</evidence>
<dbReference type="InterPro" id="IPR016163">
    <property type="entry name" value="Ald_DH_C"/>
</dbReference>
<keyword evidence="1 3" id="KW-0560">Oxidoreductase</keyword>
<dbReference type="PANTHER" id="PTHR11699">
    <property type="entry name" value="ALDEHYDE DEHYDROGENASE-RELATED"/>
    <property type="match status" value="1"/>
</dbReference>
<dbReference type="InterPro" id="IPR016160">
    <property type="entry name" value="Ald_DH_CS_CYS"/>
</dbReference>
<feature type="domain" description="Aldehyde dehydrogenase" evidence="4">
    <location>
        <begin position="24"/>
        <end position="490"/>
    </location>
</feature>
<dbReference type="Proteomes" id="UP001357223">
    <property type="component" value="Chromosome"/>
</dbReference>
<dbReference type="Gene3D" id="3.40.309.10">
    <property type="entry name" value="Aldehyde Dehydrogenase, Chain A, domain 2"/>
    <property type="match status" value="1"/>
</dbReference>
<sequence>MDTVQERVNQFLSSTRKMFINGEWVPSNSGKIYETINPANGKVIGKIYEGDKTDVDLAVRAARAAFKGPWSTYSPAQRSRLLNKLADLIEDHVDELTYIETIDFGSIEPLSRHGWVLGAAEHIRYYAGWATKLNGETIELTTGGNVHAFTKREPIGVCGQITSWNFPLLGACWKLAAPLAAGNTVILKPSQQTSLSTLYLGQLIKEAGFPDGVVNIVTGPGGTIGEAITSHPDIDKIAFTGSTSVGKGIMRKAADTLKKITLELGGKSPNIIFADADIEKAVQGAFMGIFMNQGQVCAAGSRVYVERSIYNEITDRLVKMAKNMKVGDPFDPTSEMGPLVSKEQLERVKNYIEIAKKEGGRILVGGQSPSDSNLADGYYLEPTIIADLNENCTAVKEEIFGPVLCILPFDDIDEVIERGNLTEYGLAAGVYTKDVNKVYKIVNELNAGTIWVNGYMNSNSAVPLAGFKQSGVGAEMGYLGIEAYTKTKSVTIDLN</sequence>
<reference evidence="5 6" key="1">
    <citation type="submission" date="2023-10" db="EMBL/GenBank/DDBJ databases">
        <title>Niallia locisalis sp.nov. isolated from a salt pond sample.</title>
        <authorList>
            <person name="Li X.-J."/>
            <person name="Dong L."/>
        </authorList>
    </citation>
    <scope>NUCLEOTIDE SEQUENCE [LARGE SCALE GENOMIC DNA]</scope>
    <source>
        <strain evidence="5 6">DSM 29761</strain>
    </source>
</reference>
<dbReference type="EMBL" id="CP137640">
    <property type="protein sequence ID" value="WVX84430.1"/>
    <property type="molecule type" value="Genomic_DNA"/>
</dbReference>
<organism evidence="5 6">
    <name type="scientific">Niallia oryzisoli</name>
    <dbReference type="NCBI Taxonomy" id="1737571"/>
    <lineage>
        <taxon>Bacteria</taxon>
        <taxon>Bacillati</taxon>
        <taxon>Bacillota</taxon>
        <taxon>Bacilli</taxon>
        <taxon>Bacillales</taxon>
        <taxon>Bacillaceae</taxon>
        <taxon>Niallia</taxon>
    </lineage>
</organism>
<name>A0ABZ2CP85_9BACI</name>